<evidence type="ECO:0000313" key="3">
    <source>
        <dbReference type="EMBL" id="HBA09932.1"/>
    </source>
</evidence>
<reference evidence="3 4" key="1">
    <citation type="journal article" date="2018" name="Nat. Biotechnol.">
        <title>A standardized bacterial taxonomy based on genome phylogeny substantially revises the tree of life.</title>
        <authorList>
            <person name="Parks D.H."/>
            <person name="Chuvochina M."/>
            <person name="Waite D.W."/>
            <person name="Rinke C."/>
            <person name="Skarshewski A."/>
            <person name="Chaumeil P.A."/>
            <person name="Hugenholtz P."/>
        </authorList>
    </citation>
    <scope>NUCLEOTIDE SEQUENCE [LARGE SCALE GENOMIC DNA]</scope>
    <source>
        <strain evidence="3">UBA9958</strain>
    </source>
</reference>
<name>A0A351RD11_9PROT</name>
<accession>A0A351RD11</accession>
<dbReference type="InterPro" id="IPR014819">
    <property type="entry name" value="PriCT_2"/>
</dbReference>
<dbReference type="Proteomes" id="UP000264313">
    <property type="component" value="Unassembled WGS sequence"/>
</dbReference>
<dbReference type="InterPro" id="IPR027417">
    <property type="entry name" value="P-loop_NTPase"/>
</dbReference>
<dbReference type="Pfam" id="PF19263">
    <property type="entry name" value="DUF5906"/>
    <property type="match status" value="1"/>
</dbReference>
<organism evidence="3 4">
    <name type="scientific">Methylotenera mobilis</name>
    <dbReference type="NCBI Taxonomy" id="359408"/>
    <lineage>
        <taxon>Bacteria</taxon>
        <taxon>Pseudomonadati</taxon>
        <taxon>Pseudomonadota</taxon>
        <taxon>Betaproteobacteria</taxon>
        <taxon>Nitrosomonadales</taxon>
        <taxon>Methylophilaceae</taxon>
        <taxon>Methylotenera</taxon>
    </lineage>
</organism>
<dbReference type="InterPro" id="IPR045455">
    <property type="entry name" value="NrS-1_pol-like_helicase"/>
</dbReference>
<dbReference type="AlphaFoldDB" id="A0A351RD11"/>
<gene>
    <name evidence="3" type="ORF">DCW48_10615</name>
</gene>
<evidence type="ECO:0000313" key="4">
    <source>
        <dbReference type="Proteomes" id="UP000264313"/>
    </source>
</evidence>
<evidence type="ECO:0000259" key="2">
    <source>
        <dbReference type="Pfam" id="PF19263"/>
    </source>
</evidence>
<dbReference type="EMBL" id="DNAA01000249">
    <property type="protein sequence ID" value="HBA09932.1"/>
    <property type="molecule type" value="Genomic_DNA"/>
</dbReference>
<feature type="domain" description="NrS-1 polymerase-like helicase" evidence="2">
    <location>
        <begin position="550"/>
        <end position="660"/>
    </location>
</feature>
<comment type="caution">
    <text evidence="3">The sequence shown here is derived from an EMBL/GenBank/DDBJ whole genome shotgun (WGS) entry which is preliminary data.</text>
</comment>
<evidence type="ECO:0000259" key="1">
    <source>
        <dbReference type="Pfam" id="PF08707"/>
    </source>
</evidence>
<dbReference type="GO" id="GO:0016817">
    <property type="term" value="F:hydrolase activity, acting on acid anhydrides"/>
    <property type="evidence" value="ECO:0007669"/>
    <property type="project" value="InterPro"/>
</dbReference>
<dbReference type="Gene3D" id="3.40.50.300">
    <property type="entry name" value="P-loop containing nucleotide triphosphate hydrolases"/>
    <property type="match status" value="1"/>
</dbReference>
<protein>
    <submittedName>
        <fullName evidence="3">Uncharacterized protein</fullName>
    </submittedName>
</protein>
<dbReference type="Pfam" id="PF08707">
    <property type="entry name" value="PriCT_2"/>
    <property type="match status" value="1"/>
</dbReference>
<sequence length="838" mass="95200">MVESTKTYRISRGDKNSAVCRNVEVTWERICTVLGKHKVAKTKEQEGWFCGGGFSGGYRNTENLLGRSLLTIDVDECAMTKGEIEFELEMTGFALVAYSTWRSTDDANRFRIVLPLSREVSADEYVTVMHWFASEFSSFIIDDSAFKPAQFMYMPSVNAGSIESSFVMVMEGSEVDVDVALAFPVEKLVQAVVKEYLTTEFDVDDADDDADDMQGLSLALAHEPIDVSDALVEANLDALVESAGDYLTWITVGQALHHQYRGSDDGKLLWLHWSANSDKFNAADIDRKWQSFKTEKKVRPLTFATVIKMVKDSGVSVGEIVEKQVKEIFVTGSEGLSVDNDRAYEDVRNKLRKLPLSAVTLTKRQQIAQDIYDRWAKGEGMTKSAIVRELCPPKKGGLVVEEMPSWLRNWVYVQRPMEFHNLKYGYSIKREAFNAEFDRMDECVAAERSASSMALVDWKMDTVIDTMYWASKNDGIFVNDNDGLRYVNSYKKRGVLPCETMDADGLLVVDMMLKHLEFTLVEPKERAILLDWMCHVVQNIGSKVNWAVLLQGTQGGGKTYFTRILQGILGSNATQLDPKQFTKGTFSGWAYGSVLNIVEEIRLSGDNRWSIIDTMKPYITNETIQIEEKFSNSRTVPNFTSYFLLTNYQDALPITNGDRRYCVLYSRCQSEEHLFALLGGEQETNKYFEKLFSETDRRMDALCHYFMNRKISPDFSAKGRAPKTLSREKMIGYSVSHDFEEVKDLIAHYHCAVINDEIIDVTLLSRLNFEEFDPAIAKLPKSSSVLTRVLLQIGYEKIHTRINIPCGDGGRKKHTIWRKSTADESKVWLEVKKHYGLI</sequence>
<dbReference type="SUPFAM" id="SSF52540">
    <property type="entry name" value="P-loop containing nucleoside triphosphate hydrolases"/>
    <property type="match status" value="1"/>
</dbReference>
<feature type="domain" description="Primase C-terminal 2" evidence="1">
    <location>
        <begin position="236"/>
        <end position="308"/>
    </location>
</feature>
<proteinExistence type="predicted"/>